<feature type="domain" description="DUF2786" evidence="1">
    <location>
        <begin position="173"/>
        <end position="212"/>
    </location>
</feature>
<comment type="caution">
    <text evidence="3">The sequence shown here is derived from an EMBL/GenBank/DDBJ whole genome shotgun (WGS) entry which is preliminary data.</text>
</comment>
<accession>A0ABS8P520</accession>
<gene>
    <name evidence="3" type="ORF">LQ327_06440</name>
</gene>
<sequence length="400" mass="42592">MSRGSNPPREDPIAHAATLLTELAVACPGGPDDVGRIRAVLADRWADGVLDPAAERALLDAVEPLWSRGWTPRDVVEILRRRLGPAAVPLTGDVLVADARRRPATWSLAGVDAELWWDVGRPLVGQWRTVRNLTGAEALGWVVRAVGELHRLPPLPVGEVPAEAPDTAGVDPRVLARVRGLLAKAESTSFPEEAEALSAKAQELMSRHALEQVVVAATAGPAPTTAVVRRMWLDAPYTSAKSSLVHQVAGANRCRAVSLAALDLVTVVGWPTDLDTVELLATSLLVQAGRAMAAEGSRASRAGRSRTRSFRHAFLLSYATRIGERLREAEATAQEEAVAAAGDALLPVLAARGEVVERTTAELFPRITTKRFTVGNDAGWQAGREAADAASLRVGREALD</sequence>
<organism evidence="3 4">
    <name type="scientific">Actinomycetospora endophytica</name>
    <dbReference type="NCBI Taxonomy" id="2291215"/>
    <lineage>
        <taxon>Bacteria</taxon>
        <taxon>Bacillati</taxon>
        <taxon>Actinomycetota</taxon>
        <taxon>Actinomycetes</taxon>
        <taxon>Pseudonocardiales</taxon>
        <taxon>Pseudonocardiaceae</taxon>
        <taxon>Actinomycetospora</taxon>
    </lineage>
</organism>
<evidence type="ECO:0000313" key="3">
    <source>
        <dbReference type="EMBL" id="MCD2193027.1"/>
    </source>
</evidence>
<evidence type="ECO:0000259" key="2">
    <source>
        <dbReference type="Pfam" id="PF23771"/>
    </source>
</evidence>
<dbReference type="InterPro" id="IPR055592">
    <property type="entry name" value="DUF7168"/>
</dbReference>
<dbReference type="Pfam" id="PF23771">
    <property type="entry name" value="DUF7168"/>
    <property type="match status" value="1"/>
</dbReference>
<reference evidence="3 4" key="1">
    <citation type="submission" date="2021-11" db="EMBL/GenBank/DDBJ databases">
        <title>Draft genome sequence of Actinomycetospora sp. SF1 isolated from the rhizosphere soil.</title>
        <authorList>
            <person name="Duangmal K."/>
            <person name="Chantavorakit T."/>
        </authorList>
    </citation>
    <scope>NUCLEOTIDE SEQUENCE [LARGE SCALE GENOMIC DNA]</scope>
    <source>
        <strain evidence="3 4">TBRC 5722</strain>
    </source>
</reference>
<name>A0ABS8P520_9PSEU</name>
<evidence type="ECO:0000259" key="1">
    <source>
        <dbReference type="Pfam" id="PF10979"/>
    </source>
</evidence>
<keyword evidence="4" id="KW-1185">Reference proteome</keyword>
<dbReference type="RefSeq" id="WP_230730682.1">
    <property type="nucleotide sequence ID" value="NZ_JAJNDB010000001.1"/>
</dbReference>
<protein>
    <submittedName>
        <fullName evidence="3">DUF2786 domain-containing protein</fullName>
    </submittedName>
</protein>
<proteinExistence type="predicted"/>
<dbReference type="Pfam" id="PF10979">
    <property type="entry name" value="DUF2786"/>
    <property type="match status" value="1"/>
</dbReference>
<feature type="domain" description="DUF7168" evidence="2">
    <location>
        <begin position="240"/>
        <end position="351"/>
    </location>
</feature>
<dbReference type="EMBL" id="JAJNDB010000001">
    <property type="protein sequence ID" value="MCD2193027.1"/>
    <property type="molecule type" value="Genomic_DNA"/>
</dbReference>
<evidence type="ECO:0000313" key="4">
    <source>
        <dbReference type="Proteomes" id="UP001199469"/>
    </source>
</evidence>
<dbReference type="InterPro" id="IPR024498">
    <property type="entry name" value="DUF2786"/>
</dbReference>
<dbReference type="Proteomes" id="UP001199469">
    <property type="component" value="Unassembled WGS sequence"/>
</dbReference>